<comment type="pathway">
    <text evidence="2">Glycan metabolism; pectin degradation; 2-dehydro-3-deoxy-D-gluconate from pectin: step 1/5.</text>
</comment>
<keyword evidence="6" id="KW-0378">Hydrolase</keyword>
<dbReference type="Gene3D" id="2.160.20.10">
    <property type="entry name" value="Single-stranded right-handed beta-helix, Pectin lyase-like"/>
    <property type="match status" value="1"/>
</dbReference>
<evidence type="ECO:0000256" key="6">
    <source>
        <dbReference type="ARBA" id="ARBA00022801"/>
    </source>
</evidence>
<dbReference type="EC" id="3.1.1.11" evidence="4"/>
<evidence type="ECO:0000313" key="9">
    <source>
        <dbReference type="EMBL" id="CAL0320937.1"/>
    </source>
</evidence>
<dbReference type="Pfam" id="PF01095">
    <property type="entry name" value="Pectinesterase"/>
    <property type="match status" value="1"/>
</dbReference>
<dbReference type="GO" id="GO:0030599">
    <property type="term" value="F:pectinesterase activity"/>
    <property type="evidence" value="ECO:0007669"/>
    <property type="project" value="UniProtKB-EC"/>
</dbReference>
<keyword evidence="10" id="KW-1185">Reference proteome</keyword>
<protein>
    <recommendedName>
        <fullName evidence="4">pectinesterase</fullName>
        <ecNumber evidence="4">3.1.1.11</ecNumber>
    </recommendedName>
</protein>
<dbReference type="GO" id="GO:0045490">
    <property type="term" value="P:pectin catabolic process"/>
    <property type="evidence" value="ECO:0007669"/>
    <property type="project" value="TreeGrafter"/>
</dbReference>
<dbReference type="InterPro" id="IPR000070">
    <property type="entry name" value="Pectinesterase_cat"/>
</dbReference>
<dbReference type="EMBL" id="CAXHTB010000015">
    <property type="protein sequence ID" value="CAL0320937.1"/>
    <property type="molecule type" value="Genomic_DNA"/>
</dbReference>
<dbReference type="InterPro" id="IPR011050">
    <property type="entry name" value="Pectin_lyase_fold/virulence"/>
</dbReference>
<dbReference type="PANTHER" id="PTHR31321">
    <property type="entry name" value="ACYL-COA THIOESTER HYDROLASE YBHC-RELATED"/>
    <property type="match status" value="1"/>
</dbReference>
<evidence type="ECO:0000256" key="1">
    <source>
        <dbReference type="ARBA" id="ARBA00004191"/>
    </source>
</evidence>
<proteinExistence type="inferred from homology"/>
<keyword evidence="7" id="KW-0063">Aspartyl esterase</keyword>
<evidence type="ECO:0000256" key="4">
    <source>
        <dbReference type="ARBA" id="ARBA00013229"/>
    </source>
</evidence>
<organism evidence="9 10">
    <name type="scientific">Lupinus luteus</name>
    <name type="common">European yellow lupine</name>
    <dbReference type="NCBI Taxonomy" id="3873"/>
    <lineage>
        <taxon>Eukaryota</taxon>
        <taxon>Viridiplantae</taxon>
        <taxon>Streptophyta</taxon>
        <taxon>Embryophyta</taxon>
        <taxon>Tracheophyta</taxon>
        <taxon>Spermatophyta</taxon>
        <taxon>Magnoliopsida</taxon>
        <taxon>eudicotyledons</taxon>
        <taxon>Gunneridae</taxon>
        <taxon>Pentapetalae</taxon>
        <taxon>rosids</taxon>
        <taxon>fabids</taxon>
        <taxon>Fabales</taxon>
        <taxon>Fabaceae</taxon>
        <taxon>Papilionoideae</taxon>
        <taxon>50 kb inversion clade</taxon>
        <taxon>genistoids sensu lato</taxon>
        <taxon>core genistoids</taxon>
        <taxon>Genisteae</taxon>
        <taxon>Lupinus</taxon>
    </lineage>
</organism>
<evidence type="ECO:0000256" key="5">
    <source>
        <dbReference type="ARBA" id="ARBA00022512"/>
    </source>
</evidence>
<dbReference type="PANTHER" id="PTHR31321:SF120">
    <property type="entry name" value="PECTINESTERASE 52-RELATED"/>
    <property type="match status" value="1"/>
</dbReference>
<comment type="caution">
    <text evidence="9">The sequence shown here is derived from an EMBL/GenBank/DDBJ whole genome shotgun (WGS) entry which is preliminary data.</text>
</comment>
<evidence type="ECO:0000313" key="10">
    <source>
        <dbReference type="Proteomes" id="UP001497480"/>
    </source>
</evidence>
<evidence type="ECO:0000256" key="2">
    <source>
        <dbReference type="ARBA" id="ARBA00005184"/>
    </source>
</evidence>
<dbReference type="InterPro" id="IPR012334">
    <property type="entry name" value="Pectin_lyas_fold"/>
</dbReference>
<dbReference type="GO" id="GO:0042545">
    <property type="term" value="P:cell wall modification"/>
    <property type="evidence" value="ECO:0007669"/>
    <property type="project" value="InterPro"/>
</dbReference>
<dbReference type="SUPFAM" id="SSF51126">
    <property type="entry name" value="Pectin lyase-like"/>
    <property type="match status" value="1"/>
</dbReference>
<gene>
    <name evidence="9" type="ORF">LLUT_LOCUS21997</name>
</gene>
<sequence length="212" mass="23908">MFVLDWQNLYNLKNGVPGTLYKSREVVPALAARIYGDKYAVLDCKFVGYQYTLWDIEGRHYYKDCTIEGVVDFIFGYGQSYFENCILNATSSGYVTAHGRNEKKESSGFVFKGGRVIRNGKTMLGRAYGPFSRVIFYETYLSSGVAPQGWSAGKSKASSGTNFIEAGCKGPDADTSRRVPWSKKLDSSKLEKYTRQYFIDRDGWLSRISISI</sequence>
<evidence type="ECO:0000256" key="7">
    <source>
        <dbReference type="ARBA" id="ARBA00023085"/>
    </source>
</evidence>
<keyword evidence="5" id="KW-0134">Cell wall</keyword>
<dbReference type="AlphaFoldDB" id="A0AAV1XIY0"/>
<reference evidence="9 10" key="1">
    <citation type="submission" date="2024-03" db="EMBL/GenBank/DDBJ databases">
        <authorList>
            <person name="Martinez-Hernandez J."/>
        </authorList>
    </citation>
    <scope>NUCLEOTIDE SEQUENCE [LARGE SCALE GENOMIC DNA]</scope>
</reference>
<dbReference type="Proteomes" id="UP001497480">
    <property type="component" value="Unassembled WGS sequence"/>
</dbReference>
<feature type="domain" description="Pectinesterase catalytic" evidence="8">
    <location>
        <begin position="28"/>
        <end position="201"/>
    </location>
</feature>
<comment type="similarity">
    <text evidence="3">Belongs to the pectinesterase family.</text>
</comment>
<name>A0AAV1XIY0_LUPLU</name>
<evidence type="ECO:0000259" key="8">
    <source>
        <dbReference type="Pfam" id="PF01095"/>
    </source>
</evidence>
<evidence type="ECO:0000256" key="3">
    <source>
        <dbReference type="ARBA" id="ARBA00008891"/>
    </source>
</evidence>
<comment type="subcellular location">
    <subcellularLocation>
        <location evidence="1">Secreted</location>
        <location evidence="1">Cell wall</location>
    </subcellularLocation>
</comment>
<keyword evidence="5" id="KW-0964">Secreted</keyword>
<accession>A0AAV1XIY0</accession>